<organism evidence="1 2">
    <name type="scientific">Uliginosibacterium paludis</name>
    <dbReference type="NCBI Taxonomy" id="1615952"/>
    <lineage>
        <taxon>Bacteria</taxon>
        <taxon>Pseudomonadati</taxon>
        <taxon>Pseudomonadota</taxon>
        <taxon>Betaproteobacteria</taxon>
        <taxon>Rhodocyclales</taxon>
        <taxon>Zoogloeaceae</taxon>
        <taxon>Uliginosibacterium</taxon>
    </lineage>
</organism>
<protein>
    <submittedName>
        <fullName evidence="1">Nucleotidyltransferase family protein</fullName>
    </submittedName>
</protein>
<reference evidence="1 2" key="1">
    <citation type="submission" date="2024-07" db="EMBL/GenBank/DDBJ databases">
        <title>Uliginosibacterium paludis KCTC:42655.</title>
        <authorList>
            <person name="Kim M.K."/>
        </authorList>
    </citation>
    <scope>NUCLEOTIDE SEQUENCE [LARGE SCALE GENOMIC DNA]</scope>
    <source>
        <strain evidence="1 2">KCTC 42655</strain>
    </source>
</reference>
<accession>A0ABV2CLG9</accession>
<dbReference type="RefSeq" id="WP_345927111.1">
    <property type="nucleotide sequence ID" value="NZ_JBDIVF010000003.1"/>
</dbReference>
<comment type="caution">
    <text evidence="1">The sequence shown here is derived from an EMBL/GenBank/DDBJ whole genome shotgun (WGS) entry which is preliminary data.</text>
</comment>
<dbReference type="InterPro" id="IPR009267">
    <property type="entry name" value="NTP_transf_6"/>
</dbReference>
<keyword evidence="2" id="KW-1185">Reference proteome</keyword>
<evidence type="ECO:0000313" key="2">
    <source>
        <dbReference type="Proteomes" id="UP001548590"/>
    </source>
</evidence>
<dbReference type="Proteomes" id="UP001548590">
    <property type="component" value="Unassembled WGS sequence"/>
</dbReference>
<dbReference type="Pfam" id="PF06042">
    <property type="entry name" value="NTP_transf_6"/>
    <property type="match status" value="1"/>
</dbReference>
<evidence type="ECO:0000313" key="1">
    <source>
        <dbReference type="EMBL" id="MET1488733.1"/>
    </source>
</evidence>
<dbReference type="PANTHER" id="PTHR39166:SF1">
    <property type="entry name" value="BLL1166 PROTEIN"/>
    <property type="match status" value="1"/>
</dbReference>
<name>A0ABV2CLG9_9RHOO</name>
<proteinExistence type="predicted"/>
<sequence>MVRSLFGHAVDPLGSLHEAVACWPEYATALGVTLAKDDSLSLIAPHGLEDLFGMMIRRNPARVSLDTCHERIRQKRYTERWPRVRIVP</sequence>
<gene>
    <name evidence="1" type="ORF">ABVT11_02755</name>
</gene>
<dbReference type="PANTHER" id="PTHR39166">
    <property type="entry name" value="BLL1166 PROTEIN"/>
    <property type="match status" value="1"/>
</dbReference>
<dbReference type="EMBL" id="JBEWLZ010000001">
    <property type="protein sequence ID" value="MET1488733.1"/>
    <property type="molecule type" value="Genomic_DNA"/>
</dbReference>